<protein>
    <submittedName>
        <fullName evidence="1">Uncharacterized protein</fullName>
    </submittedName>
</protein>
<name>A0A0K2UME4_LEPSM</name>
<reference evidence="1" key="1">
    <citation type="submission" date="2014-05" db="EMBL/GenBank/DDBJ databases">
        <authorList>
            <person name="Chronopoulou M."/>
        </authorList>
    </citation>
    <scope>NUCLEOTIDE SEQUENCE</scope>
    <source>
        <tissue evidence="1">Whole organism</tissue>
    </source>
</reference>
<dbReference type="AlphaFoldDB" id="A0A0K2UME4"/>
<dbReference type="EMBL" id="HACA01021864">
    <property type="protein sequence ID" value="CDW39225.1"/>
    <property type="molecule type" value="Transcribed_RNA"/>
</dbReference>
<proteinExistence type="predicted"/>
<sequence length="79" mass="9244">MPCCSLLYVQILKMELCLFNSSFSLLQDPLPNPRRKKLRKMKFVRQMDKNASFLLYTRMWSIDPVSKNGPILDHGAQLK</sequence>
<accession>A0A0K2UME4</accession>
<organism evidence="1">
    <name type="scientific">Lepeophtheirus salmonis</name>
    <name type="common">Salmon louse</name>
    <name type="synonym">Caligus salmonis</name>
    <dbReference type="NCBI Taxonomy" id="72036"/>
    <lineage>
        <taxon>Eukaryota</taxon>
        <taxon>Metazoa</taxon>
        <taxon>Ecdysozoa</taxon>
        <taxon>Arthropoda</taxon>
        <taxon>Crustacea</taxon>
        <taxon>Multicrustacea</taxon>
        <taxon>Hexanauplia</taxon>
        <taxon>Copepoda</taxon>
        <taxon>Siphonostomatoida</taxon>
        <taxon>Caligidae</taxon>
        <taxon>Lepeophtheirus</taxon>
    </lineage>
</organism>
<evidence type="ECO:0000313" key="1">
    <source>
        <dbReference type="EMBL" id="CDW39225.1"/>
    </source>
</evidence>